<gene>
    <name evidence="2" type="ORF">DFR75_104106</name>
</gene>
<evidence type="ECO:0000256" key="1">
    <source>
        <dbReference type="SAM" id="MobiDB-lite"/>
    </source>
</evidence>
<sequence>MRNYPADSARNPQPPAEQEPPTPVRIIVHELLDYFGRCGACGYPASASRVIKHFGEGSIQHEVIATCGLPCGWRAPVSMRRMTGSP</sequence>
<accession>A0A4R6PJ42</accession>
<name>A0A4R6PJ42_NOCIG</name>
<protein>
    <submittedName>
        <fullName evidence="2">Uncharacterized protein</fullName>
    </submittedName>
</protein>
<dbReference type="Proteomes" id="UP000295087">
    <property type="component" value="Unassembled WGS sequence"/>
</dbReference>
<proteinExistence type="predicted"/>
<dbReference type="AlphaFoldDB" id="A0A4R6PJ42"/>
<comment type="caution">
    <text evidence="2">The sequence shown here is derived from an EMBL/GenBank/DDBJ whole genome shotgun (WGS) entry which is preliminary data.</text>
</comment>
<organism evidence="2 3">
    <name type="scientific">Nocardia ignorata</name>
    <dbReference type="NCBI Taxonomy" id="145285"/>
    <lineage>
        <taxon>Bacteria</taxon>
        <taxon>Bacillati</taxon>
        <taxon>Actinomycetota</taxon>
        <taxon>Actinomycetes</taxon>
        <taxon>Mycobacteriales</taxon>
        <taxon>Nocardiaceae</taxon>
        <taxon>Nocardia</taxon>
    </lineage>
</organism>
<evidence type="ECO:0000313" key="2">
    <source>
        <dbReference type="EMBL" id="TDP37756.1"/>
    </source>
</evidence>
<keyword evidence="3" id="KW-1185">Reference proteome</keyword>
<reference evidence="2 3" key="1">
    <citation type="submission" date="2019-03" db="EMBL/GenBank/DDBJ databases">
        <title>Genomic Encyclopedia of Type Strains, Phase IV (KMG-IV): sequencing the most valuable type-strain genomes for metagenomic binning, comparative biology and taxonomic classification.</title>
        <authorList>
            <person name="Goeker M."/>
        </authorList>
    </citation>
    <scope>NUCLEOTIDE SEQUENCE [LARGE SCALE GENOMIC DNA]</scope>
    <source>
        <strain evidence="2 3">DSM 44496</strain>
    </source>
</reference>
<feature type="region of interest" description="Disordered" evidence="1">
    <location>
        <begin position="1"/>
        <end position="22"/>
    </location>
</feature>
<dbReference type="EMBL" id="SNXK01000004">
    <property type="protein sequence ID" value="TDP37756.1"/>
    <property type="molecule type" value="Genomic_DNA"/>
</dbReference>
<feature type="compositionally biased region" description="Pro residues" evidence="1">
    <location>
        <begin position="12"/>
        <end position="22"/>
    </location>
</feature>
<evidence type="ECO:0000313" key="3">
    <source>
        <dbReference type="Proteomes" id="UP000295087"/>
    </source>
</evidence>